<keyword evidence="2" id="KW-1185">Reference proteome</keyword>
<reference evidence="1 2" key="1">
    <citation type="journal article" date="2013" name="PLoS Genet.">
        <title>The genome and development-dependent transcriptomes of Pyronema confluens: a window into fungal evolution.</title>
        <authorList>
            <person name="Traeger S."/>
            <person name="Altegoer F."/>
            <person name="Freitag M."/>
            <person name="Gabaldon T."/>
            <person name="Kempken F."/>
            <person name="Kumar A."/>
            <person name="Marcet-Houben M."/>
            <person name="Poggeler S."/>
            <person name="Stajich J.E."/>
            <person name="Nowrousian M."/>
        </authorList>
    </citation>
    <scope>NUCLEOTIDE SEQUENCE [LARGE SCALE GENOMIC DNA]</scope>
    <source>
        <strain evidence="2">CBS 100304</strain>
        <tissue evidence="1">Vegetative mycelium</tissue>
    </source>
</reference>
<protein>
    <submittedName>
        <fullName evidence="1">Uncharacterized protein</fullName>
    </submittedName>
</protein>
<gene>
    <name evidence="1" type="ORF">PCON_06893</name>
</gene>
<evidence type="ECO:0000313" key="2">
    <source>
        <dbReference type="Proteomes" id="UP000018144"/>
    </source>
</evidence>
<proteinExistence type="predicted"/>
<sequence length="62" mass="6673">MHLGDIFETLFSKARVTTTTGHAGPLSAESGYESVCVYLIIPTTPNVLAPGLQSERHSAWRG</sequence>
<organism evidence="1 2">
    <name type="scientific">Pyronema omphalodes (strain CBS 100304)</name>
    <name type="common">Pyronema confluens</name>
    <dbReference type="NCBI Taxonomy" id="1076935"/>
    <lineage>
        <taxon>Eukaryota</taxon>
        <taxon>Fungi</taxon>
        <taxon>Dikarya</taxon>
        <taxon>Ascomycota</taxon>
        <taxon>Pezizomycotina</taxon>
        <taxon>Pezizomycetes</taxon>
        <taxon>Pezizales</taxon>
        <taxon>Pyronemataceae</taxon>
        <taxon>Pyronema</taxon>
    </lineage>
</organism>
<name>U4LAW7_PYROM</name>
<dbReference type="Proteomes" id="UP000018144">
    <property type="component" value="Unassembled WGS sequence"/>
</dbReference>
<dbReference type="EMBL" id="HF935349">
    <property type="protein sequence ID" value="CCX07304.1"/>
    <property type="molecule type" value="Genomic_DNA"/>
</dbReference>
<evidence type="ECO:0000313" key="1">
    <source>
        <dbReference type="EMBL" id="CCX07304.1"/>
    </source>
</evidence>
<dbReference type="AlphaFoldDB" id="U4LAW7"/>
<accession>U4LAW7</accession>